<dbReference type="GeneID" id="18934347"/>
<evidence type="ECO:0000256" key="1">
    <source>
        <dbReference type="SAM" id="MobiDB-lite"/>
    </source>
</evidence>
<dbReference type="AlphaFoldDB" id="F4R3Z6"/>
<feature type="compositionally biased region" description="Polar residues" evidence="1">
    <location>
        <begin position="1"/>
        <end position="10"/>
    </location>
</feature>
<reference evidence="3" key="1">
    <citation type="journal article" date="2011" name="Proc. Natl. Acad. Sci. U.S.A.">
        <title>Obligate biotrophy features unraveled by the genomic analysis of rust fungi.</title>
        <authorList>
            <person name="Duplessis S."/>
            <person name="Cuomo C.A."/>
            <person name="Lin Y.-C."/>
            <person name="Aerts A."/>
            <person name="Tisserant E."/>
            <person name="Veneault-Fourrey C."/>
            <person name="Joly D.L."/>
            <person name="Hacquard S."/>
            <person name="Amselem J."/>
            <person name="Cantarel B.L."/>
            <person name="Chiu R."/>
            <person name="Coutinho P.M."/>
            <person name="Feau N."/>
            <person name="Field M."/>
            <person name="Frey P."/>
            <person name="Gelhaye E."/>
            <person name="Goldberg J."/>
            <person name="Grabherr M.G."/>
            <person name="Kodira C.D."/>
            <person name="Kohler A."/>
            <person name="Kuees U."/>
            <person name="Lindquist E.A."/>
            <person name="Lucas S.M."/>
            <person name="Mago R."/>
            <person name="Mauceli E."/>
            <person name="Morin E."/>
            <person name="Murat C."/>
            <person name="Pangilinan J.L."/>
            <person name="Park R."/>
            <person name="Pearson M."/>
            <person name="Quesneville H."/>
            <person name="Rouhier N."/>
            <person name="Sakthikumar S."/>
            <person name="Salamov A.A."/>
            <person name="Schmutz J."/>
            <person name="Selles B."/>
            <person name="Shapiro H."/>
            <person name="Tanguay P."/>
            <person name="Tuskan G.A."/>
            <person name="Henrissat B."/>
            <person name="Van de Peer Y."/>
            <person name="Rouze P."/>
            <person name="Ellis J.G."/>
            <person name="Dodds P.N."/>
            <person name="Schein J.E."/>
            <person name="Zhong S."/>
            <person name="Hamelin R.C."/>
            <person name="Grigoriev I.V."/>
            <person name="Szabo L.J."/>
            <person name="Martin F."/>
        </authorList>
    </citation>
    <scope>NUCLEOTIDE SEQUENCE [LARGE SCALE GENOMIC DNA]</scope>
    <source>
        <strain evidence="3">98AG31 / pathotype 3-4-7</strain>
    </source>
</reference>
<organism evidence="3">
    <name type="scientific">Melampsora larici-populina (strain 98AG31 / pathotype 3-4-7)</name>
    <name type="common">Poplar leaf rust fungus</name>
    <dbReference type="NCBI Taxonomy" id="747676"/>
    <lineage>
        <taxon>Eukaryota</taxon>
        <taxon>Fungi</taxon>
        <taxon>Dikarya</taxon>
        <taxon>Basidiomycota</taxon>
        <taxon>Pucciniomycotina</taxon>
        <taxon>Pucciniomycetes</taxon>
        <taxon>Pucciniales</taxon>
        <taxon>Melampsoraceae</taxon>
        <taxon>Melampsora</taxon>
    </lineage>
</organism>
<gene>
    <name evidence="2" type="ORF">MELLADRAFT_86955</name>
</gene>
<evidence type="ECO:0000313" key="3">
    <source>
        <dbReference type="Proteomes" id="UP000001072"/>
    </source>
</evidence>
<dbReference type="Proteomes" id="UP000001072">
    <property type="component" value="Unassembled WGS sequence"/>
</dbReference>
<feature type="region of interest" description="Disordered" evidence="1">
    <location>
        <begin position="1"/>
        <end position="25"/>
    </location>
</feature>
<dbReference type="HOGENOM" id="CLU_2574350_0_0_1"/>
<proteinExistence type="predicted"/>
<evidence type="ECO:0000313" key="2">
    <source>
        <dbReference type="EMBL" id="EGG13077.1"/>
    </source>
</evidence>
<feature type="region of interest" description="Disordered" evidence="1">
    <location>
        <begin position="57"/>
        <end position="81"/>
    </location>
</feature>
<dbReference type="InParanoid" id="F4R3Z6"/>
<name>F4R3Z6_MELLP</name>
<protein>
    <submittedName>
        <fullName evidence="2">Uncharacterized protein</fullName>
    </submittedName>
</protein>
<keyword evidence="3" id="KW-1185">Reference proteome</keyword>
<dbReference type="VEuPathDB" id="FungiDB:MELLADRAFT_86955"/>
<dbReference type="EMBL" id="GL883090">
    <property type="protein sequence ID" value="EGG13077.1"/>
    <property type="molecule type" value="Genomic_DNA"/>
</dbReference>
<sequence length="81" mass="8563">MPPNTGNSIKQNDKQASPGPDGLEAYQEYIASKEEYTPASPDPEELEACQAYLDSQVENIPGGGGGHGLPQVRDGAFNDSI</sequence>
<dbReference type="RefSeq" id="XP_007404015.1">
    <property type="nucleotide sequence ID" value="XM_007403953.1"/>
</dbReference>
<accession>F4R3Z6</accession>
<dbReference type="KEGG" id="mlr:MELLADRAFT_86955"/>